<evidence type="ECO:0000313" key="3">
    <source>
        <dbReference type="Proteomes" id="UP000032721"/>
    </source>
</evidence>
<dbReference type="Proteomes" id="UP000324170">
    <property type="component" value="Unassembled WGS sequence"/>
</dbReference>
<keyword evidence="4" id="KW-1185">Reference proteome</keyword>
<reference evidence="1 3" key="1">
    <citation type="submission" date="2013-07" db="EMBL/GenBank/DDBJ databases">
        <authorList>
            <person name="Genoscope - CEA"/>
        </authorList>
    </citation>
    <scope>NUCLEOTIDE SEQUENCE [LARGE SCALE GENOMIC DNA]</scope>
    <source>
        <strain evidence="1">FRM16</strain>
        <strain evidence="3">FRM16 / DSM 17909</strain>
    </source>
</reference>
<proteinExistence type="predicted"/>
<dbReference type="Gene3D" id="2.60.40.10">
    <property type="entry name" value="Immunoglobulins"/>
    <property type="match status" value="1"/>
</dbReference>
<accession>A0A068QSW7</accession>
<evidence type="ECO:0000313" key="1">
    <source>
        <dbReference type="EMBL" id="CDG17716.1"/>
    </source>
</evidence>
<dbReference type="EMBL" id="FO704550">
    <property type="protein sequence ID" value="CDG17716.1"/>
    <property type="molecule type" value="Genomic_DNA"/>
</dbReference>
<dbReference type="SUPFAM" id="SSF49373">
    <property type="entry name" value="Invasin/intimin cell-adhesion fragments"/>
    <property type="match status" value="1"/>
</dbReference>
<dbReference type="KEGG" id="xdo:XDD1_2017"/>
<dbReference type="RefSeq" id="WP_045970594.1">
    <property type="nucleotide sequence ID" value="NZ_CAWMED010000001.1"/>
</dbReference>
<dbReference type="OrthoDB" id="6439114at2"/>
<dbReference type="HOGENOM" id="CLU_039836_0_0_6"/>
<evidence type="ECO:0008006" key="5">
    <source>
        <dbReference type="Google" id="ProtNLM"/>
    </source>
</evidence>
<dbReference type="Proteomes" id="UP000032721">
    <property type="component" value="Chromosome"/>
</dbReference>
<reference evidence="2 4" key="2">
    <citation type="submission" date="2019-07" db="EMBL/GenBank/DDBJ databases">
        <title>Genomic Encyclopedia of Type Strains, Phase I: the one thousand microbial genomes (KMG-I) project.</title>
        <authorList>
            <person name="Kyrpides N."/>
        </authorList>
    </citation>
    <scope>NUCLEOTIDE SEQUENCE [LARGE SCALE GENOMIC DNA]</scope>
    <source>
        <strain evidence="2 4">DSM 17909</strain>
    </source>
</reference>
<dbReference type="EMBL" id="VNHN01000011">
    <property type="protein sequence ID" value="TYP11646.1"/>
    <property type="molecule type" value="Genomic_DNA"/>
</dbReference>
<dbReference type="AlphaFoldDB" id="A0A068QSW7"/>
<name>A0A068QSW7_9GAMM</name>
<organism evidence="1 3">
    <name type="scientific">Xenorhabdus doucetiae</name>
    <dbReference type="NCBI Taxonomy" id="351671"/>
    <lineage>
        <taxon>Bacteria</taxon>
        <taxon>Pseudomonadati</taxon>
        <taxon>Pseudomonadota</taxon>
        <taxon>Gammaproteobacteria</taxon>
        <taxon>Enterobacterales</taxon>
        <taxon>Morganellaceae</taxon>
        <taxon>Xenorhabdus</taxon>
    </lineage>
</organism>
<dbReference type="InterPro" id="IPR008964">
    <property type="entry name" value="Invasin/intimin_cell_adhesion"/>
</dbReference>
<evidence type="ECO:0000313" key="4">
    <source>
        <dbReference type="Proteomes" id="UP000324170"/>
    </source>
</evidence>
<gene>
    <name evidence="2" type="ORF">LY16_01003</name>
    <name evidence="1" type="ORF">XDD1_2017</name>
</gene>
<protein>
    <recommendedName>
        <fullName evidence="5">Big-1 domain-containing protein</fullName>
    </recommendedName>
</protein>
<dbReference type="InterPro" id="IPR013783">
    <property type="entry name" value="Ig-like_fold"/>
</dbReference>
<sequence>MTISVKFFQSYDLFQGRPATNIKFLAYDEFIALDKLELIVECSLGSFIINGQESGQKKLSCQTDGTGEASVSIVGPAGAGDGQLTVFLQETGRQIAVQPYHFGTTAHYSLNFNVINDHAVADGVQSNKVKAILTGTGSGINIANRKLDLSVTGSASFEKGSQVQATSVTTDTSGNATFELYDTNKEGETVTLTGFLDANKTVHAIEQIHFQRNLDCENSPSADGKYIRTVFTYSINNQQYLFRQHKSDHLVTVHKFVSGGKIGEQISTGQKWTNFYELIFPFALGEEQYIFGLAKSFINKSQSTPKSYWMIAKIDEKGHKEIVESGYWDSHYDVGFVYVTGSDQFIYLQSKDKDGNGMCPYIIREILPNGEMGEITDKGSWDKFC</sequence>
<evidence type="ECO:0000313" key="2">
    <source>
        <dbReference type="EMBL" id="TYP11646.1"/>
    </source>
</evidence>